<dbReference type="Pfam" id="PF02836">
    <property type="entry name" value="Glyco_hydro_2_C"/>
    <property type="match status" value="1"/>
</dbReference>
<evidence type="ECO:0000259" key="4">
    <source>
        <dbReference type="Pfam" id="PF00703"/>
    </source>
</evidence>
<feature type="domain" description="DUF4982" evidence="7">
    <location>
        <begin position="633"/>
        <end position="691"/>
    </location>
</feature>
<feature type="domain" description="Glycoside hydrolase family 2 catalytic" evidence="5">
    <location>
        <begin position="279"/>
        <end position="437"/>
    </location>
</feature>
<dbReference type="InterPro" id="IPR006101">
    <property type="entry name" value="Glyco_hydro_2"/>
</dbReference>
<evidence type="ECO:0000256" key="3">
    <source>
        <dbReference type="ARBA" id="ARBA00023295"/>
    </source>
</evidence>
<dbReference type="Pfam" id="PF02837">
    <property type="entry name" value="Glyco_hydro_2_N"/>
    <property type="match status" value="1"/>
</dbReference>
<dbReference type="Pfam" id="PF18565">
    <property type="entry name" value="Glyco_hydro2_C5"/>
    <property type="match status" value="1"/>
</dbReference>
<dbReference type="EMBL" id="CP032630">
    <property type="protein sequence ID" value="AYF99261.1"/>
    <property type="molecule type" value="Genomic_DNA"/>
</dbReference>
<sequence length="810" mass="88257">MFRLPFNTNWSVRPAPALFAEYGGTADEPRPVILPHDAMLDTQRSTAGEGPSSGHYSGGVFEYSKTFQAAAEWCGGRVELLFEAVYRDAVVFINGQWAGQRPAGYSEFIVDATPFLRFGEQNTVRVEARIHRDSRWYSGGGIHRGVTLLVGGTTHIVPDGVRVTTPDVDAHRAVIAISTEVRNDATTTRTVFVEHEIVAPDGRTLRGTAAPVTLAPRSSETVRHRVYDTEPRLWSPETPQLYRVRTALGDGPDQTRVDIDSTECIFGIRTIQLDPSHGLRINGSTVKLRGACIHHDNGVLGAAAIPRADERRVELLKAAGFNAIRASHNPLSRAMLEACDRLGMLVMDETFDMWTLSKNPFDYSLAFPEWWERDVESMVRKDFNHPSVILYSIGNEIPDTGTPMGSRIGRHLAEKVRTLDPTRPVTNGINGMLSVLDELRHSASSADEPIGINTLMTQLGTVMGEVTSSDSVTRRLAESFSVVDVVGLNYGETRYEADLQSHPDRIFVGSETFPAQIARNWDLVLRNSHVIGDFTWTGIDYLGEAGLGRVAHSGSELANGIAAAYPWLTAWCGDLDLIGDRRPASFYREIVFGLRREPYIAVQRPRFHGAPAILTPWSWSDSVSSWSWSAAPGDPVTVEVYSDAEEVELVLNGRSFGRKPSGAATAFRTEFELGYEPGELLAVAWRAGEATETVGLQSASASARVVLAVDRPAISAGPDDLAYVTVTIEDASGIRMLDSDRLLEIEVTGAGELAGFGSAAPSTAESFTDQVHTTFDGRALAVVRPTGIGEIHIRVRSADGLSDELIISAG</sequence>
<dbReference type="GO" id="GO:0004553">
    <property type="term" value="F:hydrolase activity, hydrolyzing O-glycosyl compounds"/>
    <property type="evidence" value="ECO:0007669"/>
    <property type="project" value="InterPro"/>
</dbReference>
<dbReference type="InterPro" id="IPR006103">
    <property type="entry name" value="Glyco_hydro_2_cat"/>
</dbReference>
<dbReference type="AlphaFoldDB" id="A0A387BBF8"/>
<dbReference type="Gene3D" id="3.20.20.80">
    <property type="entry name" value="Glycosidases"/>
    <property type="match status" value="1"/>
</dbReference>
<dbReference type="InterPro" id="IPR006102">
    <property type="entry name" value="Ig-like_GH2"/>
</dbReference>
<dbReference type="InterPro" id="IPR006104">
    <property type="entry name" value="Glyco_hydro_2_N"/>
</dbReference>
<gene>
    <name evidence="9" type="ORF">D7I47_14015</name>
</gene>
<dbReference type="InterPro" id="IPR013783">
    <property type="entry name" value="Ig-like_fold"/>
</dbReference>
<name>A0A387BBF8_9MICO</name>
<organism evidence="9 10">
    <name type="scientific">Protaetiibacter intestinalis</name>
    <dbReference type="NCBI Taxonomy" id="2419774"/>
    <lineage>
        <taxon>Bacteria</taxon>
        <taxon>Bacillati</taxon>
        <taxon>Actinomycetota</taxon>
        <taxon>Actinomycetes</taxon>
        <taxon>Micrococcales</taxon>
        <taxon>Microbacteriaceae</taxon>
        <taxon>Protaetiibacter</taxon>
    </lineage>
</organism>
<dbReference type="InterPro" id="IPR040605">
    <property type="entry name" value="Glyco_hydro2_dom5"/>
</dbReference>
<evidence type="ECO:0000256" key="2">
    <source>
        <dbReference type="ARBA" id="ARBA00022801"/>
    </source>
</evidence>
<dbReference type="InterPro" id="IPR017853">
    <property type="entry name" value="GH"/>
</dbReference>
<proteinExistence type="inferred from homology"/>
<dbReference type="InterPro" id="IPR036156">
    <property type="entry name" value="Beta-gal/glucu_dom_sf"/>
</dbReference>
<dbReference type="GO" id="GO:0005975">
    <property type="term" value="P:carbohydrate metabolic process"/>
    <property type="evidence" value="ECO:0007669"/>
    <property type="project" value="InterPro"/>
</dbReference>
<feature type="domain" description="Glycoside hydrolase family 2" evidence="8">
    <location>
        <begin position="707"/>
        <end position="799"/>
    </location>
</feature>
<evidence type="ECO:0000259" key="7">
    <source>
        <dbReference type="Pfam" id="PF16355"/>
    </source>
</evidence>
<evidence type="ECO:0000313" key="10">
    <source>
        <dbReference type="Proteomes" id="UP000278886"/>
    </source>
</evidence>
<dbReference type="Pfam" id="PF00703">
    <property type="entry name" value="Glyco_hydro_2"/>
    <property type="match status" value="1"/>
</dbReference>
<evidence type="ECO:0000313" key="9">
    <source>
        <dbReference type="EMBL" id="AYF99261.1"/>
    </source>
</evidence>
<reference evidence="10" key="1">
    <citation type="submission" date="2018-09" db="EMBL/GenBank/DDBJ databases">
        <title>Genome sequencing of strain 2DFWR-13.</title>
        <authorList>
            <person name="Heo J."/>
            <person name="Kim S.-J."/>
            <person name="Kwon S.-W."/>
        </authorList>
    </citation>
    <scope>NUCLEOTIDE SEQUENCE [LARGE SCALE GENOMIC DNA]</scope>
    <source>
        <strain evidence="10">2DFWR-13</strain>
    </source>
</reference>
<evidence type="ECO:0000259" key="5">
    <source>
        <dbReference type="Pfam" id="PF02836"/>
    </source>
</evidence>
<dbReference type="InterPro" id="IPR032311">
    <property type="entry name" value="DUF4982"/>
</dbReference>
<protein>
    <submittedName>
        <fullName evidence="9">Glycoside hydrolase family 2 protein</fullName>
    </submittedName>
</protein>
<dbReference type="SUPFAM" id="SSF49785">
    <property type="entry name" value="Galactose-binding domain-like"/>
    <property type="match status" value="1"/>
</dbReference>
<evidence type="ECO:0000259" key="6">
    <source>
        <dbReference type="Pfam" id="PF02837"/>
    </source>
</evidence>
<dbReference type="PANTHER" id="PTHR42732:SF1">
    <property type="entry name" value="BETA-MANNOSIDASE"/>
    <property type="match status" value="1"/>
</dbReference>
<feature type="domain" description="Glycosyl hydrolases family 2 sugar binding" evidence="6">
    <location>
        <begin position="62"/>
        <end position="149"/>
    </location>
</feature>
<comment type="similarity">
    <text evidence="1">Belongs to the glycosyl hydrolase 2 family.</text>
</comment>
<keyword evidence="2 9" id="KW-0378">Hydrolase</keyword>
<keyword evidence="10" id="KW-1185">Reference proteome</keyword>
<dbReference type="InterPro" id="IPR008979">
    <property type="entry name" value="Galactose-bd-like_sf"/>
</dbReference>
<dbReference type="Pfam" id="PF16355">
    <property type="entry name" value="DUF4982"/>
    <property type="match status" value="1"/>
</dbReference>
<feature type="domain" description="Glycoside hydrolase family 2 immunoglobulin-like beta-sandwich" evidence="4">
    <location>
        <begin position="160"/>
        <end position="269"/>
    </location>
</feature>
<dbReference type="SUPFAM" id="SSF51445">
    <property type="entry name" value="(Trans)glycosidases"/>
    <property type="match status" value="1"/>
</dbReference>
<dbReference type="SUPFAM" id="SSF49303">
    <property type="entry name" value="beta-Galactosidase/glucuronidase domain"/>
    <property type="match status" value="1"/>
</dbReference>
<dbReference type="Gene3D" id="2.60.40.10">
    <property type="entry name" value="Immunoglobulins"/>
    <property type="match status" value="3"/>
</dbReference>
<evidence type="ECO:0000256" key="1">
    <source>
        <dbReference type="ARBA" id="ARBA00007401"/>
    </source>
</evidence>
<dbReference type="PRINTS" id="PR00132">
    <property type="entry name" value="GLHYDRLASE2"/>
</dbReference>
<keyword evidence="3" id="KW-0326">Glycosidase</keyword>
<dbReference type="RefSeq" id="WP_120763630.1">
    <property type="nucleotide sequence ID" value="NZ_CP032630.1"/>
</dbReference>
<dbReference type="KEGG" id="lyd:D7I47_14015"/>
<dbReference type="InterPro" id="IPR051913">
    <property type="entry name" value="GH2_Domain-Containing"/>
</dbReference>
<dbReference type="PANTHER" id="PTHR42732">
    <property type="entry name" value="BETA-GALACTOSIDASE"/>
    <property type="match status" value="1"/>
</dbReference>
<dbReference type="Proteomes" id="UP000278886">
    <property type="component" value="Chromosome"/>
</dbReference>
<dbReference type="Gene3D" id="2.60.120.260">
    <property type="entry name" value="Galactose-binding domain-like"/>
    <property type="match status" value="1"/>
</dbReference>
<dbReference type="OrthoDB" id="9762066at2"/>
<evidence type="ECO:0000259" key="8">
    <source>
        <dbReference type="Pfam" id="PF18565"/>
    </source>
</evidence>
<accession>A0A387BBF8</accession>